<proteinExistence type="inferred from homology"/>
<evidence type="ECO:0000259" key="7">
    <source>
        <dbReference type="Pfam" id="PF08281"/>
    </source>
</evidence>
<dbReference type="InterPro" id="IPR013325">
    <property type="entry name" value="RNA_pol_sigma_r2"/>
</dbReference>
<dbReference type="Gene3D" id="1.10.10.10">
    <property type="entry name" value="Winged helix-like DNA-binding domain superfamily/Winged helix DNA-binding domain"/>
    <property type="match status" value="1"/>
</dbReference>
<evidence type="ECO:0000256" key="2">
    <source>
        <dbReference type="ARBA" id="ARBA00023015"/>
    </source>
</evidence>
<dbReference type="RefSeq" id="WP_093306294.1">
    <property type="nucleotide sequence ID" value="NZ_FOOH01000032.1"/>
</dbReference>
<keyword evidence="3" id="KW-0731">Sigma factor</keyword>
<dbReference type="GO" id="GO:0016987">
    <property type="term" value="F:sigma factor activity"/>
    <property type="evidence" value="ECO:0007669"/>
    <property type="project" value="UniProtKB-KW"/>
</dbReference>
<dbReference type="Pfam" id="PF08281">
    <property type="entry name" value="Sigma70_r4_2"/>
    <property type="match status" value="1"/>
</dbReference>
<keyword evidence="9" id="KW-1185">Reference proteome</keyword>
<evidence type="ECO:0000256" key="1">
    <source>
        <dbReference type="ARBA" id="ARBA00010641"/>
    </source>
</evidence>
<dbReference type="Gene3D" id="1.10.1740.10">
    <property type="match status" value="1"/>
</dbReference>
<dbReference type="EMBL" id="FOOH01000032">
    <property type="protein sequence ID" value="SFG16363.1"/>
    <property type="molecule type" value="Genomic_DNA"/>
</dbReference>
<keyword evidence="5" id="KW-0804">Transcription</keyword>
<dbReference type="InterPro" id="IPR039425">
    <property type="entry name" value="RNA_pol_sigma-70-like"/>
</dbReference>
<keyword evidence="4" id="KW-0238">DNA-binding</keyword>
<evidence type="ECO:0000256" key="4">
    <source>
        <dbReference type="ARBA" id="ARBA00023125"/>
    </source>
</evidence>
<dbReference type="Pfam" id="PF04542">
    <property type="entry name" value="Sigma70_r2"/>
    <property type="match status" value="1"/>
</dbReference>
<gene>
    <name evidence="8" type="ORF">SAMN04488033_13237</name>
</gene>
<dbReference type="PANTHER" id="PTHR43133">
    <property type="entry name" value="RNA POLYMERASE ECF-TYPE SIGMA FACTO"/>
    <property type="match status" value="1"/>
</dbReference>
<dbReference type="NCBIfam" id="TIGR02937">
    <property type="entry name" value="sigma70-ECF"/>
    <property type="match status" value="1"/>
</dbReference>
<dbReference type="AlphaFoldDB" id="A0A1I2PLQ7"/>
<dbReference type="SUPFAM" id="SSF88659">
    <property type="entry name" value="Sigma3 and sigma4 domains of RNA polymerase sigma factors"/>
    <property type="match status" value="1"/>
</dbReference>
<name>A0A1I2PLQ7_9FLAO</name>
<evidence type="ECO:0000256" key="5">
    <source>
        <dbReference type="ARBA" id="ARBA00023163"/>
    </source>
</evidence>
<dbReference type="InterPro" id="IPR007627">
    <property type="entry name" value="RNA_pol_sigma70_r2"/>
</dbReference>
<evidence type="ECO:0000313" key="9">
    <source>
        <dbReference type="Proteomes" id="UP000199116"/>
    </source>
</evidence>
<evidence type="ECO:0000313" key="8">
    <source>
        <dbReference type="EMBL" id="SFG16363.1"/>
    </source>
</evidence>
<sequence length="171" mass="20305">MRQQAFLEKINPVKDKMYRLALRLLISKEAAEDATQEVIYKLWARKDKLKDYTNVEAFAMTTTKNYCLDELKAKKNNNLRIVHQNYENNSISLQTELEVKDEMLWINQILNELPEQQKIVFQLRDIEQLEFEEIIEITKMKSTAIRVALSRARKKIRESLTNKHNYGITKD</sequence>
<protein>
    <submittedName>
        <fullName evidence="8">RNA polymerase sigma-70 factor, ECF subfamily</fullName>
    </submittedName>
</protein>
<dbReference type="Proteomes" id="UP000199116">
    <property type="component" value="Unassembled WGS sequence"/>
</dbReference>
<accession>A0A1I2PLQ7</accession>
<evidence type="ECO:0000256" key="3">
    <source>
        <dbReference type="ARBA" id="ARBA00023082"/>
    </source>
</evidence>
<dbReference type="InterPro" id="IPR013324">
    <property type="entry name" value="RNA_pol_sigma_r3/r4-like"/>
</dbReference>
<keyword evidence="2" id="KW-0805">Transcription regulation</keyword>
<organism evidence="8 9">
    <name type="scientific">Salegentibacter agarivorans</name>
    <dbReference type="NCBI Taxonomy" id="345907"/>
    <lineage>
        <taxon>Bacteria</taxon>
        <taxon>Pseudomonadati</taxon>
        <taxon>Bacteroidota</taxon>
        <taxon>Flavobacteriia</taxon>
        <taxon>Flavobacteriales</taxon>
        <taxon>Flavobacteriaceae</taxon>
        <taxon>Salegentibacter</taxon>
    </lineage>
</organism>
<dbReference type="GO" id="GO:0006352">
    <property type="term" value="P:DNA-templated transcription initiation"/>
    <property type="evidence" value="ECO:0007669"/>
    <property type="project" value="InterPro"/>
</dbReference>
<feature type="domain" description="RNA polymerase sigma factor 70 region 4 type 2" evidence="7">
    <location>
        <begin position="105"/>
        <end position="156"/>
    </location>
</feature>
<dbReference type="PANTHER" id="PTHR43133:SF8">
    <property type="entry name" value="RNA POLYMERASE SIGMA FACTOR HI_1459-RELATED"/>
    <property type="match status" value="1"/>
</dbReference>
<dbReference type="InterPro" id="IPR014284">
    <property type="entry name" value="RNA_pol_sigma-70_dom"/>
</dbReference>
<comment type="similarity">
    <text evidence="1">Belongs to the sigma-70 factor family. ECF subfamily.</text>
</comment>
<dbReference type="GO" id="GO:0003677">
    <property type="term" value="F:DNA binding"/>
    <property type="evidence" value="ECO:0007669"/>
    <property type="project" value="UniProtKB-KW"/>
</dbReference>
<reference evidence="9" key="1">
    <citation type="submission" date="2016-10" db="EMBL/GenBank/DDBJ databases">
        <authorList>
            <person name="Varghese N."/>
            <person name="Submissions S."/>
        </authorList>
    </citation>
    <scope>NUCLEOTIDE SEQUENCE [LARGE SCALE GENOMIC DNA]</scope>
    <source>
        <strain evidence="9">DSM 23515</strain>
    </source>
</reference>
<dbReference type="SUPFAM" id="SSF88946">
    <property type="entry name" value="Sigma2 domain of RNA polymerase sigma factors"/>
    <property type="match status" value="1"/>
</dbReference>
<evidence type="ECO:0000259" key="6">
    <source>
        <dbReference type="Pfam" id="PF04542"/>
    </source>
</evidence>
<dbReference type="InterPro" id="IPR036388">
    <property type="entry name" value="WH-like_DNA-bd_sf"/>
</dbReference>
<dbReference type="InterPro" id="IPR013249">
    <property type="entry name" value="RNA_pol_sigma70_r4_t2"/>
</dbReference>
<feature type="domain" description="RNA polymerase sigma-70 region 2" evidence="6">
    <location>
        <begin position="14"/>
        <end position="75"/>
    </location>
</feature>